<feature type="region of interest" description="Disordered" evidence="1">
    <location>
        <begin position="561"/>
        <end position="640"/>
    </location>
</feature>
<dbReference type="Gene3D" id="3.40.850.10">
    <property type="entry name" value="Kinesin motor domain"/>
    <property type="match status" value="1"/>
</dbReference>
<comment type="caution">
    <text evidence="3">The sequence shown here is derived from an EMBL/GenBank/DDBJ whole genome shotgun (WGS) entry which is preliminary data.</text>
</comment>
<keyword evidence="4" id="KW-1185">Reference proteome</keyword>
<dbReference type="GO" id="GO:0003777">
    <property type="term" value="F:microtubule motor activity"/>
    <property type="evidence" value="ECO:0007669"/>
    <property type="project" value="InterPro"/>
</dbReference>
<organism evidence="3 4">
    <name type="scientific">Kipferlia bialata</name>
    <dbReference type="NCBI Taxonomy" id="797122"/>
    <lineage>
        <taxon>Eukaryota</taxon>
        <taxon>Metamonada</taxon>
        <taxon>Carpediemonas-like organisms</taxon>
        <taxon>Kipferlia</taxon>
    </lineage>
</organism>
<dbReference type="Proteomes" id="UP000265618">
    <property type="component" value="Unassembled WGS sequence"/>
</dbReference>
<evidence type="ECO:0000313" key="4">
    <source>
        <dbReference type="Proteomes" id="UP000265618"/>
    </source>
</evidence>
<evidence type="ECO:0000259" key="2">
    <source>
        <dbReference type="Pfam" id="PF00225"/>
    </source>
</evidence>
<dbReference type="EMBL" id="BDIP01000123">
    <property type="protein sequence ID" value="GIQ80205.1"/>
    <property type="molecule type" value="Genomic_DNA"/>
</dbReference>
<dbReference type="AlphaFoldDB" id="A0A9K3GF67"/>
<proteinExistence type="predicted"/>
<feature type="compositionally biased region" description="Basic and acidic residues" evidence="1">
    <location>
        <begin position="602"/>
        <end position="613"/>
    </location>
</feature>
<feature type="compositionally biased region" description="Pro residues" evidence="1">
    <location>
        <begin position="1"/>
        <end position="12"/>
    </location>
</feature>
<feature type="region of interest" description="Disordered" evidence="1">
    <location>
        <begin position="498"/>
        <end position="532"/>
    </location>
</feature>
<reference evidence="3 4" key="1">
    <citation type="journal article" date="2018" name="PLoS ONE">
        <title>The draft genome of Kipferlia bialata reveals reductive genome evolution in fornicate parasites.</title>
        <authorList>
            <person name="Tanifuji G."/>
            <person name="Takabayashi S."/>
            <person name="Kume K."/>
            <person name="Takagi M."/>
            <person name="Nakayama T."/>
            <person name="Kamikawa R."/>
            <person name="Inagaki Y."/>
            <person name="Hashimoto T."/>
        </authorList>
    </citation>
    <scope>NUCLEOTIDE SEQUENCE [LARGE SCALE GENOMIC DNA]</scope>
    <source>
        <strain evidence="3">NY0173</strain>
    </source>
</reference>
<gene>
    <name evidence="3" type="ORF">KIPB_000965</name>
</gene>
<dbReference type="SUPFAM" id="SSF52540">
    <property type="entry name" value="P-loop containing nucleoside triphosphate hydrolases"/>
    <property type="match status" value="1"/>
</dbReference>
<dbReference type="GO" id="GO:0007018">
    <property type="term" value="P:microtubule-based movement"/>
    <property type="evidence" value="ECO:0007669"/>
    <property type="project" value="InterPro"/>
</dbReference>
<dbReference type="Pfam" id="PF00225">
    <property type="entry name" value="Kinesin"/>
    <property type="match status" value="1"/>
</dbReference>
<feature type="region of interest" description="Disordered" evidence="1">
    <location>
        <begin position="860"/>
        <end position="918"/>
    </location>
</feature>
<evidence type="ECO:0000313" key="3">
    <source>
        <dbReference type="EMBL" id="GIQ80205.1"/>
    </source>
</evidence>
<accession>A0A9K3GF67</accession>
<dbReference type="InterPro" id="IPR036961">
    <property type="entry name" value="Kinesin_motor_dom_sf"/>
</dbReference>
<feature type="compositionally biased region" description="Basic residues" evidence="1">
    <location>
        <begin position="614"/>
        <end position="623"/>
    </location>
</feature>
<dbReference type="GO" id="GO:0008017">
    <property type="term" value="F:microtubule binding"/>
    <property type="evidence" value="ECO:0007669"/>
    <property type="project" value="InterPro"/>
</dbReference>
<feature type="compositionally biased region" description="Basic and acidic residues" evidence="1">
    <location>
        <begin position="515"/>
        <end position="524"/>
    </location>
</feature>
<dbReference type="InterPro" id="IPR027417">
    <property type="entry name" value="P-loop_NTPase"/>
</dbReference>
<name>A0A9K3GF67_9EUKA</name>
<feature type="domain" description="Kinesin motor" evidence="2">
    <location>
        <begin position="70"/>
        <end position="204"/>
    </location>
</feature>
<dbReference type="GO" id="GO:0005524">
    <property type="term" value="F:ATP binding"/>
    <property type="evidence" value="ECO:0007669"/>
    <property type="project" value="InterPro"/>
</dbReference>
<feature type="compositionally biased region" description="Basic and acidic residues" evidence="1">
    <location>
        <begin position="891"/>
        <end position="900"/>
    </location>
</feature>
<feature type="region of interest" description="Disordered" evidence="1">
    <location>
        <begin position="1"/>
        <end position="22"/>
    </location>
</feature>
<protein>
    <recommendedName>
        <fullName evidence="2">Kinesin motor domain-containing protein</fullName>
    </recommendedName>
</protein>
<feature type="region of interest" description="Disordered" evidence="1">
    <location>
        <begin position="421"/>
        <end position="443"/>
    </location>
</feature>
<feature type="compositionally biased region" description="Low complexity" evidence="1">
    <location>
        <begin position="903"/>
        <end position="918"/>
    </location>
</feature>
<feature type="compositionally biased region" description="Polar residues" evidence="1">
    <location>
        <begin position="573"/>
        <end position="586"/>
    </location>
</feature>
<evidence type="ECO:0000256" key="1">
    <source>
        <dbReference type="SAM" id="MobiDB-lite"/>
    </source>
</evidence>
<feature type="region of interest" description="Disordered" evidence="1">
    <location>
        <begin position="652"/>
        <end position="681"/>
    </location>
</feature>
<sequence>MFFSPPPPPPRPSTSQDYQGSLYDLCAEDEQGRGASDPPVRLSVNSPQGVRFLQRDTYPGAIPALLPILRRRKISRTSDNTRSSRSHLVIRIMVTEMGADGREIEFCRVTLVDFAGCETEDTDSTDCVATEQCAEVNSFLDALGSVLSRRERGDSDIQGVRNMGRDSPLLGFLTADLEPAAGVTLLLHVQNDPAKYTQTRRVLERCAALQDACSSGCAAVETTLGRRRERNRPPMRPPLGRTVSTQSVGLSPIAFPAPDARSTALPETPCVNPLAKLALGLSPALARCLSVCTTPGTQGVAGGMVTIPVQEVEQIQRDMRRVWDEGYTAGMVEGGNVARAEVAKQCGQSMKEYEAEINAQHDVDVEGLQRDLRDRTLECERLRVQLQQARDGQETRHLSDALREQDHQLERLVKENQDLRRAKALSGEEEERGEDTECLREAGGVSAPHRVGETTVVIDGSGTEGEQLGLLSHLDDSISQGPLTQGSLLSRTVPPILDVGTTTGSPPTVAAMAQREGREREREAPTGSKGGLALSVPQQIATAHVDTKGRRRRTVQAKVEETGLTEDGGDTWLSPTLPQDTPSVEDTASECVSFLENGEETEGSKKRERESYVRRRQRLKRRSGTLSLPRTQLDQDENSESGKYVVYADWELSQREMPPTQPSAKRRSQGRSPTPVSARPLPLSTLTHVYGREREGELLGMCGHIHLVGVTEAEGVADELPGTPSRVTRPSGKPMARADYNTRVSKARRTMEGRTGMMRGAGGGGVRMVAEKRVNRGTLLTIIKGTLYVGDAVPARAGHTVIPLPNAAGTPNVSVEVPSGTMCGVKADGYNAVLMVVTLLGVPVLYLKAIRPLAPGETITVQGWDVPPQSPQGPVKQDMEEGESVLAQPVEGERERDAPRTKSQSQSQSSQRSASLEP</sequence>
<dbReference type="InterPro" id="IPR001752">
    <property type="entry name" value="Kinesin_motor_dom"/>
</dbReference>